<dbReference type="EMBL" id="MGKY01000015">
    <property type="protein sequence ID" value="OGN33536.1"/>
    <property type="molecule type" value="Genomic_DNA"/>
</dbReference>
<protein>
    <recommendedName>
        <fullName evidence="3">DUF115 domain-containing protein</fullName>
    </recommendedName>
</protein>
<name>A0A1F8H987_9BACT</name>
<gene>
    <name evidence="1" type="ORF">A3G51_02525</name>
</gene>
<evidence type="ECO:0000313" key="1">
    <source>
        <dbReference type="EMBL" id="OGN33536.1"/>
    </source>
</evidence>
<proteinExistence type="predicted"/>
<reference evidence="1 2" key="1">
    <citation type="journal article" date="2016" name="Nat. Commun.">
        <title>Thousands of microbial genomes shed light on interconnected biogeochemical processes in an aquifer system.</title>
        <authorList>
            <person name="Anantharaman K."/>
            <person name="Brown C.T."/>
            <person name="Hug L.A."/>
            <person name="Sharon I."/>
            <person name="Castelle C.J."/>
            <person name="Probst A.J."/>
            <person name="Thomas B.C."/>
            <person name="Singh A."/>
            <person name="Wilkins M.J."/>
            <person name="Karaoz U."/>
            <person name="Brodie E.L."/>
            <person name="Williams K.H."/>
            <person name="Hubbard S.S."/>
            <person name="Banfield J.F."/>
        </authorList>
    </citation>
    <scope>NUCLEOTIDE SEQUENCE [LARGE SCALE GENOMIC DNA]</scope>
</reference>
<dbReference type="Proteomes" id="UP000177745">
    <property type="component" value="Unassembled WGS sequence"/>
</dbReference>
<accession>A0A1F8H987</accession>
<dbReference type="AlphaFoldDB" id="A0A1F8H987"/>
<sequence>MNYSPKKIISRIKKRYQEYQNFWHLSDVLQKNNILLDSKKGKTCFILGNGPSINNQDLTCLVNKETFVMNNFWRHPQYKIIRPKYLLAGDLASYAQNKRPEVRGVDLSASSVATSQVPETKLFLNSIAKKYVEENKLFLQNQIFYVLQQGHMDEKLRFNIDPSRPIPLPKNSAILALIIAVHMGFEIIYLLGCEHDFLAYPAKRSYAGFVGFYDKPKKSSSDIPEVPLYQEARYENMIESCLKLFRNYRLLSEKIAKLYPNVKIYNATPNSFLDVFPTVNFEDIK</sequence>
<dbReference type="Gene3D" id="3.90.1480.10">
    <property type="entry name" value="Alpha-2,3-sialyltransferase"/>
    <property type="match status" value="1"/>
</dbReference>
<organism evidence="1 2">
    <name type="scientific">Candidatus Yanofskybacteria bacterium RIFCSPLOWO2_12_FULL_43_11b</name>
    <dbReference type="NCBI Taxonomy" id="1802710"/>
    <lineage>
        <taxon>Bacteria</taxon>
        <taxon>Candidatus Yanofskyibacteriota</taxon>
    </lineage>
</organism>
<evidence type="ECO:0000313" key="2">
    <source>
        <dbReference type="Proteomes" id="UP000177745"/>
    </source>
</evidence>
<comment type="caution">
    <text evidence="1">The sequence shown here is derived from an EMBL/GenBank/DDBJ whole genome shotgun (WGS) entry which is preliminary data.</text>
</comment>
<evidence type="ECO:0008006" key="3">
    <source>
        <dbReference type="Google" id="ProtNLM"/>
    </source>
</evidence>